<dbReference type="InterPro" id="IPR013094">
    <property type="entry name" value="AB_hydrolase_3"/>
</dbReference>
<gene>
    <name evidence="4" type="ORF">TCE0_033r08176</name>
</gene>
<dbReference type="PANTHER" id="PTHR48081">
    <property type="entry name" value="AB HYDROLASE SUPERFAMILY PROTEIN C4A8.06C"/>
    <property type="match status" value="1"/>
</dbReference>
<dbReference type="Proteomes" id="UP000053095">
    <property type="component" value="Unassembled WGS sequence"/>
</dbReference>
<protein>
    <recommendedName>
        <fullName evidence="3">Alpha/beta hydrolase fold-3 domain-containing protein</fullName>
    </recommendedName>
</protein>
<name>A0A6V8H909_TALPI</name>
<dbReference type="InterPro" id="IPR029058">
    <property type="entry name" value="AB_hydrolase_fold"/>
</dbReference>
<sequence>MKSTPTTDLNPNLNPNMSESPDDEPSLAYSTTKNCSSASDLHPSETSHTHLSSPDEPRHGTMSVHHTHAHSRSWLTLQATIWRFLMSIGMFFHTVGWYRPPRPSFVRRIPFSSKGRVVDLYFYCPPSYWKYKSKSHRLSSTASQRPFPVVVNFHGGGFTLGKATDDSYWAKCVLKETDAVFVSVEYRLAPEHPFPAAVDDGVEALLYLASHAGELGIDASRIALTGFSSGGNLAITVPLRLQSRLKNDATSDILNIDPEPEAFGPLDSTQHLFSSSSANQQGNLHIVATFAWYPLLDFVASRAHRRAMSVIPGKTMPSFFTTLFDESYLPDHTQRSSPFASPERASDEILAAGLPHDIFLYTCEWDMLLHEGQRFVRRLEQMGKKVRAMMVEKVPHAWDKSPNPFRDQGKINIFYRAACGEMKAIFDHS</sequence>
<keyword evidence="5" id="KW-1185">Reference proteome</keyword>
<feature type="compositionally biased region" description="Basic and acidic residues" evidence="2">
    <location>
        <begin position="42"/>
        <end position="59"/>
    </location>
</feature>
<dbReference type="EMBL" id="DF933829">
    <property type="protein sequence ID" value="GAM37882.1"/>
    <property type="molecule type" value="Genomic_DNA"/>
</dbReference>
<evidence type="ECO:0000259" key="3">
    <source>
        <dbReference type="Pfam" id="PF07859"/>
    </source>
</evidence>
<dbReference type="SUPFAM" id="SSF53474">
    <property type="entry name" value="alpha/beta-Hydrolases"/>
    <property type="match status" value="1"/>
</dbReference>
<accession>A0A6V8H909</accession>
<dbReference type="GO" id="GO:0016787">
    <property type="term" value="F:hydrolase activity"/>
    <property type="evidence" value="ECO:0007669"/>
    <property type="project" value="UniProtKB-KW"/>
</dbReference>
<dbReference type="Pfam" id="PF07859">
    <property type="entry name" value="Abhydrolase_3"/>
    <property type="match status" value="1"/>
</dbReference>
<keyword evidence="1" id="KW-0378">Hydrolase</keyword>
<dbReference type="AlphaFoldDB" id="A0A6V8H909"/>
<evidence type="ECO:0000256" key="2">
    <source>
        <dbReference type="SAM" id="MobiDB-lite"/>
    </source>
</evidence>
<dbReference type="PANTHER" id="PTHR48081:SF8">
    <property type="entry name" value="ALPHA_BETA HYDROLASE FOLD-3 DOMAIN-CONTAINING PROTEIN-RELATED"/>
    <property type="match status" value="1"/>
</dbReference>
<feature type="compositionally biased region" description="Low complexity" evidence="2">
    <location>
        <begin position="1"/>
        <end position="16"/>
    </location>
</feature>
<feature type="domain" description="Alpha/beta hydrolase fold-3" evidence="3">
    <location>
        <begin position="150"/>
        <end position="398"/>
    </location>
</feature>
<dbReference type="InterPro" id="IPR050300">
    <property type="entry name" value="GDXG_lipolytic_enzyme"/>
</dbReference>
<evidence type="ECO:0000256" key="1">
    <source>
        <dbReference type="ARBA" id="ARBA00022801"/>
    </source>
</evidence>
<evidence type="ECO:0000313" key="4">
    <source>
        <dbReference type="EMBL" id="GAM37882.1"/>
    </source>
</evidence>
<feature type="region of interest" description="Disordered" evidence="2">
    <location>
        <begin position="1"/>
        <end position="64"/>
    </location>
</feature>
<reference evidence="5" key="1">
    <citation type="journal article" date="2015" name="Genome Announc.">
        <title>Draft genome sequence of Talaromyces cellulolyticus strain Y-94, a source of lignocellulosic biomass-degrading enzymes.</title>
        <authorList>
            <person name="Fujii T."/>
            <person name="Koike H."/>
            <person name="Sawayama S."/>
            <person name="Yano S."/>
            <person name="Inoue H."/>
        </authorList>
    </citation>
    <scope>NUCLEOTIDE SEQUENCE [LARGE SCALE GENOMIC DNA]</scope>
    <source>
        <strain evidence="5">Y-94</strain>
    </source>
</reference>
<organism evidence="4 5">
    <name type="scientific">Talaromyces pinophilus</name>
    <name type="common">Penicillium pinophilum</name>
    <dbReference type="NCBI Taxonomy" id="128442"/>
    <lineage>
        <taxon>Eukaryota</taxon>
        <taxon>Fungi</taxon>
        <taxon>Dikarya</taxon>
        <taxon>Ascomycota</taxon>
        <taxon>Pezizomycotina</taxon>
        <taxon>Eurotiomycetes</taxon>
        <taxon>Eurotiomycetidae</taxon>
        <taxon>Eurotiales</taxon>
        <taxon>Trichocomaceae</taxon>
        <taxon>Talaromyces</taxon>
        <taxon>Talaromyces sect. Talaromyces</taxon>
    </lineage>
</organism>
<dbReference type="Gene3D" id="3.40.50.1820">
    <property type="entry name" value="alpha/beta hydrolase"/>
    <property type="match status" value="1"/>
</dbReference>
<feature type="compositionally biased region" description="Polar residues" evidence="2">
    <location>
        <begin position="28"/>
        <end position="41"/>
    </location>
</feature>
<proteinExistence type="predicted"/>
<evidence type="ECO:0000313" key="5">
    <source>
        <dbReference type="Proteomes" id="UP000053095"/>
    </source>
</evidence>
<comment type="caution">
    <text evidence="4">The sequence shown here is derived from an EMBL/GenBank/DDBJ whole genome shotgun (WGS) entry which is preliminary data.</text>
</comment>